<evidence type="ECO:0000313" key="10">
    <source>
        <dbReference type="Proteomes" id="UP000620147"/>
    </source>
</evidence>
<keyword evidence="7 8" id="KW-0472">Membrane</keyword>
<evidence type="ECO:0000256" key="4">
    <source>
        <dbReference type="ARBA" id="ARBA00022692"/>
    </source>
</evidence>
<reference evidence="9 10" key="1">
    <citation type="submission" date="2020-06" db="EMBL/GenBank/DDBJ databases">
        <title>Characterization of fructooligosaccharide metabolism and fructooligosaccharide-degrading enzymes in human commensal butyrate producers.</title>
        <authorList>
            <person name="Tanno H."/>
            <person name="Fujii T."/>
            <person name="Hirano K."/>
            <person name="Maeno S."/>
            <person name="Tonozuka T."/>
            <person name="Sakamoto M."/>
            <person name="Ohkuma M."/>
            <person name="Tochio T."/>
            <person name="Endo A."/>
        </authorList>
    </citation>
    <scope>NUCLEOTIDE SEQUENCE [LARGE SCALE GENOMIC DNA]</scope>
    <source>
        <strain evidence="9 10">JCM 31056</strain>
    </source>
</reference>
<keyword evidence="1" id="KW-1003">Cell membrane</keyword>
<gene>
    <name evidence="9" type="ORF">BUFA31_15380</name>
</gene>
<keyword evidence="2" id="KW-0673">Quorum sensing</keyword>
<dbReference type="RefSeq" id="WP_118667919.1">
    <property type="nucleotide sequence ID" value="NZ_BLYJ01000017.1"/>
</dbReference>
<evidence type="ECO:0000256" key="5">
    <source>
        <dbReference type="ARBA" id="ARBA00022801"/>
    </source>
</evidence>
<dbReference type="Pfam" id="PF04647">
    <property type="entry name" value="AgrB"/>
    <property type="match status" value="1"/>
</dbReference>
<keyword evidence="4 8" id="KW-0812">Transmembrane</keyword>
<keyword evidence="5" id="KW-0378">Hydrolase</keyword>
<evidence type="ECO:0000256" key="6">
    <source>
        <dbReference type="ARBA" id="ARBA00022989"/>
    </source>
</evidence>
<evidence type="ECO:0000256" key="2">
    <source>
        <dbReference type="ARBA" id="ARBA00022654"/>
    </source>
</evidence>
<name>A0ABQ1E079_9FIRM</name>
<feature type="transmembrane region" description="Helical" evidence="8">
    <location>
        <begin position="33"/>
        <end position="51"/>
    </location>
</feature>
<protein>
    <submittedName>
        <fullName evidence="9">Uncharacterized protein</fullName>
    </submittedName>
</protein>
<sequence>MKKFVDSYCNYLKKKGIIVSDEQLEICAYGLELIVSAILNIVILVMCSFVLHEERYINWCIVHGGQIITALAIVAATASMGTTCLFESYQPEVSECLRER</sequence>
<dbReference type="NCBIfam" id="TIGR04223">
    <property type="entry name" value="quorum_AgrD"/>
    <property type="match status" value="1"/>
</dbReference>
<dbReference type="EMBL" id="BLYJ01000017">
    <property type="protein sequence ID" value="GFO88374.1"/>
    <property type="molecule type" value="Genomic_DNA"/>
</dbReference>
<evidence type="ECO:0000256" key="7">
    <source>
        <dbReference type="ARBA" id="ARBA00023136"/>
    </source>
</evidence>
<proteinExistence type="predicted"/>
<evidence type="ECO:0000256" key="1">
    <source>
        <dbReference type="ARBA" id="ARBA00022475"/>
    </source>
</evidence>
<evidence type="ECO:0000313" key="9">
    <source>
        <dbReference type="EMBL" id="GFO88374.1"/>
    </source>
</evidence>
<organism evidence="9 10">
    <name type="scientific">Butyricicoccus faecihominis</name>
    <dbReference type="NCBI Taxonomy" id="1712515"/>
    <lineage>
        <taxon>Bacteria</taxon>
        <taxon>Bacillati</taxon>
        <taxon>Bacillota</taxon>
        <taxon>Clostridia</taxon>
        <taxon>Eubacteriales</taxon>
        <taxon>Butyricicoccaceae</taxon>
        <taxon>Butyricicoccus</taxon>
    </lineage>
</organism>
<dbReference type="InterPro" id="IPR006741">
    <property type="entry name" value="AgrB"/>
</dbReference>
<keyword evidence="10" id="KW-1185">Reference proteome</keyword>
<evidence type="ECO:0000256" key="8">
    <source>
        <dbReference type="SAM" id="Phobius"/>
    </source>
</evidence>
<dbReference type="Proteomes" id="UP000620147">
    <property type="component" value="Unassembled WGS sequence"/>
</dbReference>
<accession>A0ABQ1E079</accession>
<evidence type="ECO:0000256" key="3">
    <source>
        <dbReference type="ARBA" id="ARBA00022670"/>
    </source>
</evidence>
<dbReference type="InterPro" id="IPR009229">
    <property type="entry name" value="AgrD"/>
</dbReference>
<keyword evidence="6 8" id="KW-1133">Transmembrane helix</keyword>
<comment type="caution">
    <text evidence="9">The sequence shown here is derived from an EMBL/GenBank/DDBJ whole genome shotgun (WGS) entry which is preliminary data.</text>
</comment>
<keyword evidence="3" id="KW-0645">Protease</keyword>